<evidence type="ECO:0000256" key="1">
    <source>
        <dbReference type="SAM" id="SignalP"/>
    </source>
</evidence>
<organism evidence="2 3">
    <name type="scientific">Cocos nucifera</name>
    <name type="common">Coconut palm</name>
    <dbReference type="NCBI Taxonomy" id="13894"/>
    <lineage>
        <taxon>Eukaryota</taxon>
        <taxon>Viridiplantae</taxon>
        <taxon>Streptophyta</taxon>
        <taxon>Embryophyta</taxon>
        <taxon>Tracheophyta</taxon>
        <taxon>Spermatophyta</taxon>
        <taxon>Magnoliopsida</taxon>
        <taxon>Liliopsida</taxon>
        <taxon>Arecaceae</taxon>
        <taxon>Arecoideae</taxon>
        <taxon>Cocoseae</taxon>
        <taxon>Attaleinae</taxon>
        <taxon>Cocos</taxon>
    </lineage>
</organism>
<feature type="signal peptide" evidence="1">
    <location>
        <begin position="1"/>
        <end position="21"/>
    </location>
</feature>
<dbReference type="OrthoDB" id="681941at2759"/>
<comment type="caution">
    <text evidence="2">The sequence shown here is derived from an EMBL/GenBank/DDBJ whole genome shotgun (WGS) entry which is preliminary data.</text>
</comment>
<dbReference type="Proteomes" id="UP000797356">
    <property type="component" value="Chromosome 8"/>
</dbReference>
<dbReference type="EMBL" id="CM017879">
    <property type="protein sequence ID" value="KAG1359021.1"/>
    <property type="molecule type" value="Genomic_DNA"/>
</dbReference>
<keyword evidence="3" id="KW-1185">Reference proteome</keyword>
<dbReference type="AlphaFoldDB" id="A0A8K0N620"/>
<reference evidence="2" key="1">
    <citation type="journal article" date="2017" name="Gigascience">
        <title>The genome draft of coconut (Cocos nucifera).</title>
        <authorList>
            <person name="Xiao Y."/>
            <person name="Xu P."/>
            <person name="Fan H."/>
            <person name="Baudouin L."/>
            <person name="Xia W."/>
            <person name="Bocs S."/>
            <person name="Xu J."/>
            <person name="Li Q."/>
            <person name="Guo A."/>
            <person name="Zhou L."/>
            <person name="Li J."/>
            <person name="Wu Y."/>
            <person name="Ma Z."/>
            <person name="Armero A."/>
            <person name="Issali A.E."/>
            <person name="Liu N."/>
            <person name="Peng M."/>
            <person name="Yang Y."/>
        </authorList>
    </citation>
    <scope>NUCLEOTIDE SEQUENCE</scope>
    <source>
        <tissue evidence="2">Spear leaf of Hainan Tall coconut</tissue>
    </source>
</reference>
<evidence type="ECO:0000313" key="2">
    <source>
        <dbReference type="EMBL" id="KAG1359021.1"/>
    </source>
</evidence>
<accession>A0A8K0N620</accession>
<proteinExistence type="predicted"/>
<keyword evidence="1" id="KW-0732">Signal</keyword>
<reference evidence="2" key="2">
    <citation type="submission" date="2019-07" db="EMBL/GenBank/DDBJ databases">
        <authorList>
            <person name="Yang Y."/>
            <person name="Bocs S."/>
            <person name="Baudouin L."/>
        </authorList>
    </citation>
    <scope>NUCLEOTIDE SEQUENCE</scope>
    <source>
        <tissue evidence="2">Spear leaf of Hainan Tall coconut</tissue>
    </source>
</reference>
<feature type="chain" id="PRO_5035462434" evidence="1">
    <location>
        <begin position="22"/>
        <end position="196"/>
    </location>
</feature>
<name>A0A8K0N620_COCNU</name>
<sequence>MLVVVALNLFVKLAIPAAVEGGRIPRLGLLCQANCVLHFSTLDASWKSIAPLLTARIVLHGGILRSLGPEIARFAHATLKSAEVQGHMVMKKMRANAVCILRADLDTAEKISNYYRAVQQGEKESLGTCAVCLDEMQKEWISPVTLACSRIYVPLWMHGSLIAATEFLPRVWIKAARGCAFSFGFLSAGPSAWMRK</sequence>
<gene>
    <name evidence="2" type="ORF">COCNU_08G004670</name>
</gene>
<evidence type="ECO:0000313" key="3">
    <source>
        <dbReference type="Proteomes" id="UP000797356"/>
    </source>
</evidence>
<protein>
    <submittedName>
        <fullName evidence="2">Uncharacterized protein</fullName>
    </submittedName>
</protein>